<dbReference type="InterPro" id="IPR024420">
    <property type="entry name" value="TRAPP_III_complex_Trs85"/>
</dbReference>
<organism evidence="3 4">
    <name type="scientific">Austropuccinia psidii MF-1</name>
    <dbReference type="NCBI Taxonomy" id="1389203"/>
    <lineage>
        <taxon>Eukaryota</taxon>
        <taxon>Fungi</taxon>
        <taxon>Dikarya</taxon>
        <taxon>Basidiomycota</taxon>
        <taxon>Pucciniomycotina</taxon>
        <taxon>Pucciniomycetes</taxon>
        <taxon>Pucciniales</taxon>
        <taxon>Sphaerophragmiaceae</taxon>
        <taxon>Austropuccinia</taxon>
    </lineage>
</organism>
<accession>A0A9Q3C4R6</accession>
<dbReference type="OrthoDB" id="203724at2759"/>
<dbReference type="Pfam" id="PF24545">
    <property type="entry name" value="Ig_TPPC8_1st"/>
    <property type="match status" value="1"/>
</dbReference>
<dbReference type="Pfam" id="PF12739">
    <property type="entry name" value="TRAPPC-Trs85"/>
    <property type="match status" value="1"/>
</dbReference>
<name>A0A9Q3C4R6_9BASI</name>
<evidence type="ECO:0000313" key="4">
    <source>
        <dbReference type="Proteomes" id="UP000765509"/>
    </source>
</evidence>
<dbReference type="Proteomes" id="UP000765509">
    <property type="component" value="Unassembled WGS sequence"/>
</dbReference>
<comment type="caution">
    <text evidence="3">The sequence shown here is derived from an EMBL/GenBank/DDBJ whole genome shotgun (WGS) entry which is preliminary data.</text>
</comment>
<proteinExistence type="predicted"/>
<feature type="compositionally biased region" description="Low complexity" evidence="1">
    <location>
        <begin position="408"/>
        <end position="426"/>
    </location>
</feature>
<evidence type="ECO:0000313" key="3">
    <source>
        <dbReference type="EMBL" id="MBW0477082.1"/>
    </source>
</evidence>
<dbReference type="InterPro" id="IPR058541">
    <property type="entry name" value="Ig_TPPC8_1st"/>
</dbReference>
<dbReference type="EMBL" id="AVOT02004690">
    <property type="protein sequence ID" value="MBW0477082.1"/>
    <property type="molecule type" value="Genomic_DNA"/>
</dbReference>
<reference evidence="3" key="1">
    <citation type="submission" date="2021-03" db="EMBL/GenBank/DDBJ databases">
        <title>Draft genome sequence of rust myrtle Austropuccinia psidii MF-1, a brazilian biotype.</title>
        <authorList>
            <person name="Quecine M.C."/>
            <person name="Pachon D.M.R."/>
            <person name="Bonatelli M.L."/>
            <person name="Correr F.H."/>
            <person name="Franceschini L.M."/>
            <person name="Leite T.F."/>
            <person name="Margarido G.R.A."/>
            <person name="Almeida C.A."/>
            <person name="Ferrarezi J.A."/>
            <person name="Labate C.A."/>
        </authorList>
    </citation>
    <scope>NUCLEOTIDE SEQUENCE</scope>
    <source>
        <strain evidence="3">MF-1</strain>
    </source>
</reference>
<evidence type="ECO:0000256" key="1">
    <source>
        <dbReference type="SAM" id="MobiDB-lite"/>
    </source>
</evidence>
<gene>
    <name evidence="3" type="ORF">O181_016797</name>
</gene>
<sequence>MVLDRLLSLISVGALGILSPTPKPKPTFWLENFSLLFGLQIVIGIGYREQTKIVRMTTANNLLEDSRSVIIQASFSPRIAIFSSQDVNRICEKNHLPNFVSLLRPFESIDRVSVCQSNFSTAVINSFRLSFFDADDLFSNDQSKLDQPDWIDATLNQSIFTNKKVANWIDTFSANAAPSTLSHSSVIQNFKLKNEHEWLGSEIAENEEYPQPSTPWYMSFLNSLLEHRPLVDYDQTSHPLAAWVVVSTNNPEPLNEFAELYEKSGQGGSGWPNHNWLETGTILRYYLLIHEINDEPDGEKTDWLRKKQILDRDPHFIHSDSPINKQDHWLRYQIENYDENNQMDQNVTFGEFISEEDVLALKIILREFTLQSLIPHIERCVQHWNDTLVASRKGITGRLFSVGKKYFTKTSGSTSSSPTTTSSQYSYNPITRSYPHQSQEAQTRRLADFSFILGDYKYASQMYDYVRKDAFSDKAWAYYSSANQMIGLCTLLQSSFSQRSKLNVNLDYFLFDHAVVTRSASQLRMVMIYHEMAKAIGNSHLMSTSLIRVATLFGNLLSGLIYEQISRITALRQAALYTILAAHYYHFAQQKWLSEICFKQRFPLGGWNHVENHLDMRVALLAQDELKFSVAALQYWNIIRRQLKAKINDFLSAEDESDMLYVTSFESAFRKAIEANHSFVLPGTGDIKLVDVECCRIRVPQQEHLCRPHSCINPNIWTDLITKYPNSSTPSVAPVDENTAIVNEPFYADLLFKNPLGAPIKVTDIRVTVISLDKSSGLDNSSDASFVDFQPLSDLKLLPREERQVSLALLCAIASQKLEITHVHYKFHSLVDCSQSLKKKGKRLQNTLSERLNRVYSIDRSMQVYVRTEIPILEITGFENFDKEIYAGESVFGEIKIQNVGKVKMKNLRCIISHDSFFRICTQAELADQKRPTLYQTNCTPEDPLIIETSNHLVNDSPALLAEELEIDGRTRSLVLCRGEKVGQHNIYWLFTFQLATTGEFLTFRHVQHLLVVPSLEVRPFIRPSVTENAFYLLTVEIDNVGFPEDVEIHQVSTIGTHWSSNCLHFDPNSSHIVTLPAGSRSTTLAFDILPWEEVDEDPTTSITLKQLEKIFKKEKLEAEFLNSSIKTLACSAHPASQPTIRVDSPILLNTITSSHRTLRLEALRTHFTTLTPPQIFDIFPLISANSLDLIIFWRTFNSERIGHHHISDLKFGATKNIIEKTLRNFKGKSGGIYYESQVEQKLLIKQCEMSEFGRWQNPLTVDLEVSKEFFEWDFEKNGPLKVDVKFLLKNLSTSSVSFRVDLIRDLIPRKARDHDIEESSNLALEPTEWIGKMNFKGKLNRLEKTEIQSQCWVFKPSLIDVGNWKCQSSNNDEFLQLESEKVQDEKKAADNRNQDKIESPIWDFAGNQKILFISNKLPSSPN</sequence>
<protein>
    <recommendedName>
        <fullName evidence="2">TPPC8 first Ig-like domain-containing protein</fullName>
    </recommendedName>
</protein>
<evidence type="ECO:0000259" key="2">
    <source>
        <dbReference type="Pfam" id="PF24545"/>
    </source>
</evidence>
<dbReference type="PANTHER" id="PTHR12975">
    <property type="entry name" value="TRANSPORT PROTEIN TRAPP"/>
    <property type="match status" value="1"/>
</dbReference>
<feature type="domain" description="TPPC8 first Ig-like" evidence="2">
    <location>
        <begin position="738"/>
        <end position="885"/>
    </location>
</feature>
<dbReference type="GO" id="GO:1990072">
    <property type="term" value="C:TRAPPIII protein complex"/>
    <property type="evidence" value="ECO:0007669"/>
    <property type="project" value="TreeGrafter"/>
</dbReference>
<keyword evidence="4" id="KW-1185">Reference proteome</keyword>
<feature type="region of interest" description="Disordered" evidence="1">
    <location>
        <begin position="408"/>
        <end position="429"/>
    </location>
</feature>
<dbReference type="PANTHER" id="PTHR12975:SF6">
    <property type="entry name" value="TRAFFICKING PROTEIN PARTICLE COMPLEX SUBUNIT 8"/>
    <property type="match status" value="1"/>
</dbReference>